<dbReference type="Gene3D" id="3.90.70.10">
    <property type="entry name" value="Cysteine proteinases"/>
    <property type="match status" value="1"/>
</dbReference>
<evidence type="ECO:0000256" key="5">
    <source>
        <dbReference type="ARBA" id="ARBA00023002"/>
    </source>
</evidence>
<evidence type="ECO:0000256" key="2">
    <source>
        <dbReference type="ARBA" id="ARBA00022723"/>
    </source>
</evidence>
<keyword evidence="4" id="KW-0223">Dioxygenase</keyword>
<evidence type="ECO:0000259" key="8">
    <source>
        <dbReference type="PROSITE" id="PS51471"/>
    </source>
</evidence>
<dbReference type="SMART" id="SM00702">
    <property type="entry name" value="P4Hc"/>
    <property type="match status" value="1"/>
</dbReference>
<feature type="domain" description="Fe2OG dioxygenase" evidence="8">
    <location>
        <begin position="234"/>
        <end position="331"/>
    </location>
</feature>
<keyword evidence="10" id="KW-1185">Reference proteome</keyword>
<dbReference type="InterPro" id="IPR044862">
    <property type="entry name" value="Pro_4_hyd_alph_FE2OG_OXY"/>
</dbReference>
<dbReference type="Pfam" id="PF03412">
    <property type="entry name" value="Peptidase_C39"/>
    <property type="match status" value="1"/>
</dbReference>
<dbReference type="Gene3D" id="2.60.120.620">
    <property type="entry name" value="q2cbj1_9rhob like domain"/>
    <property type="match status" value="1"/>
</dbReference>
<keyword evidence="5" id="KW-0560">Oxidoreductase</keyword>
<evidence type="ECO:0000313" key="9">
    <source>
        <dbReference type="EMBL" id="GGH51255.1"/>
    </source>
</evidence>
<dbReference type="PANTHER" id="PTHR10869">
    <property type="entry name" value="PROLYL 4-HYDROXYLASE ALPHA SUBUNIT"/>
    <property type="match status" value="1"/>
</dbReference>
<comment type="cofactor">
    <cofactor evidence="1">
        <name>L-ascorbate</name>
        <dbReference type="ChEBI" id="CHEBI:38290"/>
    </cofactor>
</comment>
<dbReference type="InterPro" id="IPR005074">
    <property type="entry name" value="Peptidase_C39"/>
</dbReference>
<evidence type="ECO:0000256" key="1">
    <source>
        <dbReference type="ARBA" id="ARBA00001961"/>
    </source>
</evidence>
<evidence type="ECO:0008006" key="11">
    <source>
        <dbReference type="Google" id="ProtNLM"/>
    </source>
</evidence>
<name>A0ABQ1Z5N9_9BACT</name>
<evidence type="ECO:0000313" key="10">
    <source>
        <dbReference type="Proteomes" id="UP000600214"/>
    </source>
</evidence>
<reference evidence="10" key="1">
    <citation type="journal article" date="2019" name="Int. J. Syst. Evol. Microbiol.">
        <title>The Global Catalogue of Microorganisms (GCM) 10K type strain sequencing project: providing services to taxonomists for standard genome sequencing and annotation.</title>
        <authorList>
            <consortium name="The Broad Institute Genomics Platform"/>
            <consortium name="The Broad Institute Genome Sequencing Center for Infectious Disease"/>
            <person name="Wu L."/>
            <person name="Ma J."/>
        </authorList>
    </citation>
    <scope>NUCLEOTIDE SEQUENCE [LARGE SCALE GENOMIC DNA]</scope>
    <source>
        <strain evidence="10">CGMCC 1.15288</strain>
    </source>
</reference>
<evidence type="ECO:0000259" key="7">
    <source>
        <dbReference type="PROSITE" id="PS50990"/>
    </source>
</evidence>
<dbReference type="Pfam" id="PF13640">
    <property type="entry name" value="2OG-FeII_Oxy_3"/>
    <property type="match status" value="1"/>
</dbReference>
<keyword evidence="3" id="KW-0847">Vitamin C</keyword>
<gene>
    <name evidence="9" type="ORF">GCM10007423_54520</name>
</gene>
<dbReference type="PROSITE" id="PS50990">
    <property type="entry name" value="PEPTIDASE_C39"/>
    <property type="match status" value="1"/>
</dbReference>
<dbReference type="RefSeq" id="WP_188938489.1">
    <property type="nucleotide sequence ID" value="NZ_BMIA01000005.1"/>
</dbReference>
<dbReference type="PROSITE" id="PS51471">
    <property type="entry name" value="FE2OG_OXY"/>
    <property type="match status" value="1"/>
</dbReference>
<keyword evidence="2" id="KW-0479">Metal-binding</keyword>
<accession>A0ABQ1Z5N9</accession>
<dbReference type="InterPro" id="IPR005123">
    <property type="entry name" value="Oxoglu/Fe-dep_dioxygenase_dom"/>
</dbReference>
<feature type="domain" description="Peptidase C39" evidence="7">
    <location>
        <begin position="4"/>
        <end position="131"/>
    </location>
</feature>
<sequence length="331" mass="37175">MSNKTEILHTAGTVRCIDRLFNILQIKIPQAAVKSAFAQYDNYPNISLSEIIDAFRSWNIYSMAIKVKGDSLASLDPPILIYLEEDVENTSFAVLTDFSEEIVCYYHPNKGIVTESRDDLFKRWKGVALLIDGSNSVVDPLFDTGTALVASEVECYLKSKFRVIDGFLDPTDCDAIISHAEERMGRSEIVVNGANVLSNHRTSYSASLVDLPEELNSKIRSRVKGLLGDLCYGSIENLQCVSYSNGQQFKTHFDVDKDLRRLYTILVYLNDDFMGGHTFFPELDVSVTPKLGRAVLFHNFDSNGDIDRFSLHAGLPITNGIKYACNIWIRE</sequence>
<dbReference type="Proteomes" id="UP000600214">
    <property type="component" value="Unassembled WGS sequence"/>
</dbReference>
<organism evidence="9 10">
    <name type="scientific">Dyadobacter endophyticus</name>
    <dbReference type="NCBI Taxonomy" id="1749036"/>
    <lineage>
        <taxon>Bacteria</taxon>
        <taxon>Pseudomonadati</taxon>
        <taxon>Bacteroidota</taxon>
        <taxon>Cytophagia</taxon>
        <taxon>Cytophagales</taxon>
        <taxon>Spirosomataceae</taxon>
        <taxon>Dyadobacter</taxon>
    </lineage>
</organism>
<proteinExistence type="predicted"/>
<dbReference type="PANTHER" id="PTHR10869:SF246">
    <property type="entry name" value="TRANSMEMBRANE PROLYL 4-HYDROXYLASE"/>
    <property type="match status" value="1"/>
</dbReference>
<evidence type="ECO:0000256" key="6">
    <source>
        <dbReference type="ARBA" id="ARBA00023004"/>
    </source>
</evidence>
<protein>
    <recommendedName>
        <fullName evidence="11">Fe2OG dioxygenase domain-containing protein</fullName>
    </recommendedName>
</protein>
<evidence type="ECO:0000256" key="3">
    <source>
        <dbReference type="ARBA" id="ARBA00022896"/>
    </source>
</evidence>
<evidence type="ECO:0000256" key="4">
    <source>
        <dbReference type="ARBA" id="ARBA00022964"/>
    </source>
</evidence>
<dbReference type="InterPro" id="IPR006620">
    <property type="entry name" value="Pro_4_hyd_alph"/>
</dbReference>
<keyword evidence="6" id="KW-0408">Iron</keyword>
<dbReference type="InterPro" id="IPR045054">
    <property type="entry name" value="P4HA-like"/>
</dbReference>
<comment type="caution">
    <text evidence="9">The sequence shown here is derived from an EMBL/GenBank/DDBJ whole genome shotgun (WGS) entry which is preliminary data.</text>
</comment>
<dbReference type="EMBL" id="BMIA01000005">
    <property type="protein sequence ID" value="GGH51255.1"/>
    <property type="molecule type" value="Genomic_DNA"/>
</dbReference>